<evidence type="ECO:0000313" key="8">
    <source>
        <dbReference type="Proteomes" id="UP000462621"/>
    </source>
</evidence>
<comment type="subcellular location">
    <subcellularLocation>
        <location evidence="1">Cell membrane</location>
        <topology evidence="1">Multi-pass membrane protein</topology>
    </subcellularLocation>
</comment>
<dbReference type="GO" id="GO:0005886">
    <property type="term" value="C:plasma membrane"/>
    <property type="evidence" value="ECO:0007669"/>
    <property type="project" value="UniProtKB-SubCell"/>
</dbReference>
<evidence type="ECO:0000313" key="7">
    <source>
        <dbReference type="EMBL" id="MZI95621.1"/>
    </source>
</evidence>
<name>A0A7X4LPI5_9VIBR</name>
<comment type="caution">
    <text evidence="7">The sequence shown here is derived from an EMBL/GenBank/DDBJ whole genome shotgun (WGS) entry which is preliminary data.</text>
</comment>
<feature type="transmembrane region" description="Helical" evidence="6">
    <location>
        <begin position="136"/>
        <end position="160"/>
    </location>
</feature>
<keyword evidence="3 6" id="KW-0812">Transmembrane</keyword>
<organism evidence="7 8">
    <name type="scientific">Vibrio eleionomae</name>
    <dbReference type="NCBI Taxonomy" id="2653505"/>
    <lineage>
        <taxon>Bacteria</taxon>
        <taxon>Pseudomonadati</taxon>
        <taxon>Pseudomonadota</taxon>
        <taxon>Gammaproteobacteria</taxon>
        <taxon>Vibrionales</taxon>
        <taxon>Vibrionaceae</taxon>
        <taxon>Vibrio</taxon>
    </lineage>
</organism>
<evidence type="ECO:0000256" key="2">
    <source>
        <dbReference type="ARBA" id="ARBA00022475"/>
    </source>
</evidence>
<protein>
    <submittedName>
        <fullName evidence="7">LysE family translocator</fullName>
    </submittedName>
</protein>
<gene>
    <name evidence="7" type="ORF">F9817_20785</name>
</gene>
<dbReference type="RefSeq" id="WP_161158115.1">
    <property type="nucleotide sequence ID" value="NZ_WEKT01000063.1"/>
</dbReference>
<dbReference type="InterPro" id="IPR001123">
    <property type="entry name" value="LeuE-type"/>
</dbReference>
<reference evidence="7 8" key="1">
    <citation type="submission" date="2019-10" db="EMBL/GenBank/DDBJ databases">
        <title>Vibrio sp. nov. isolated from a shrimp pond.</title>
        <authorList>
            <person name="Gomez-Gil B."/>
            <person name="Enciso-Ibarra J."/>
            <person name="Enciso-Ibarra K."/>
            <person name="Bolan-Mejia C."/>
        </authorList>
    </citation>
    <scope>NUCLEOTIDE SEQUENCE [LARGE SCALE GENOMIC DNA]</scope>
    <source>
        <strain evidence="7 8">CAIM 722</strain>
    </source>
</reference>
<feature type="transmembrane region" description="Helical" evidence="6">
    <location>
        <begin position="69"/>
        <end position="87"/>
    </location>
</feature>
<evidence type="ECO:0000256" key="5">
    <source>
        <dbReference type="ARBA" id="ARBA00023136"/>
    </source>
</evidence>
<keyword evidence="4 6" id="KW-1133">Transmembrane helix</keyword>
<dbReference type="GO" id="GO:0033228">
    <property type="term" value="P:cysteine export across plasma membrane"/>
    <property type="evidence" value="ECO:0007669"/>
    <property type="project" value="TreeGrafter"/>
</dbReference>
<evidence type="ECO:0000256" key="1">
    <source>
        <dbReference type="ARBA" id="ARBA00004651"/>
    </source>
</evidence>
<keyword evidence="5 6" id="KW-0472">Membrane</keyword>
<proteinExistence type="predicted"/>
<evidence type="ECO:0000256" key="4">
    <source>
        <dbReference type="ARBA" id="ARBA00022989"/>
    </source>
</evidence>
<sequence>MNDQLLALVLFAFVSTFTPGPNNMMLMTSGANIGFARSIPHILGVAMGFGLMVFLVGVGMSGVFTRFPIAHQVLQVLSVLFLLYLAVKIARSKPALETQTYRPMTFFSAMLFQWVNPKGWSMALSAVSLYNPTASLWGLGVITVTFMLINIPCCSSWVYAGKKISQFLKHDHHVRWFNWSMASLLVASTLPMLG</sequence>
<dbReference type="PANTHER" id="PTHR30086:SF20">
    <property type="entry name" value="ARGININE EXPORTER PROTEIN ARGO-RELATED"/>
    <property type="match status" value="1"/>
</dbReference>
<dbReference type="PANTHER" id="PTHR30086">
    <property type="entry name" value="ARGININE EXPORTER PROTEIN ARGO"/>
    <property type="match status" value="1"/>
</dbReference>
<keyword evidence="8" id="KW-1185">Reference proteome</keyword>
<accession>A0A7X4LPI5</accession>
<dbReference type="EMBL" id="WEKT01000063">
    <property type="protein sequence ID" value="MZI95621.1"/>
    <property type="molecule type" value="Genomic_DNA"/>
</dbReference>
<feature type="transmembrane region" description="Helical" evidence="6">
    <location>
        <begin position="6"/>
        <end position="27"/>
    </location>
</feature>
<feature type="transmembrane region" description="Helical" evidence="6">
    <location>
        <begin position="39"/>
        <end position="63"/>
    </location>
</feature>
<dbReference type="Pfam" id="PF01810">
    <property type="entry name" value="LysE"/>
    <property type="match status" value="1"/>
</dbReference>
<evidence type="ECO:0000256" key="6">
    <source>
        <dbReference type="SAM" id="Phobius"/>
    </source>
</evidence>
<dbReference type="GO" id="GO:0015171">
    <property type="term" value="F:amino acid transmembrane transporter activity"/>
    <property type="evidence" value="ECO:0007669"/>
    <property type="project" value="TreeGrafter"/>
</dbReference>
<evidence type="ECO:0000256" key="3">
    <source>
        <dbReference type="ARBA" id="ARBA00022692"/>
    </source>
</evidence>
<dbReference type="Proteomes" id="UP000462621">
    <property type="component" value="Unassembled WGS sequence"/>
</dbReference>
<keyword evidence="2" id="KW-1003">Cell membrane</keyword>
<dbReference type="AlphaFoldDB" id="A0A7X4LPI5"/>